<proteinExistence type="predicted"/>
<dbReference type="Proteomes" id="UP000663874">
    <property type="component" value="Unassembled WGS sequence"/>
</dbReference>
<protein>
    <submittedName>
        <fullName evidence="1">Uncharacterized protein</fullName>
    </submittedName>
</protein>
<comment type="caution">
    <text evidence="1">The sequence shown here is derived from an EMBL/GenBank/DDBJ whole genome shotgun (WGS) entry which is preliminary data.</text>
</comment>
<name>A0A820LGB9_9BILA</name>
<sequence>LNDITISLKSLARSTLVSLVSKTDGMKIEQQIYTIELSLKNELNRFVRKWGIEIAKVNM</sequence>
<evidence type="ECO:0000313" key="1">
    <source>
        <dbReference type="EMBL" id="CAF4357018.1"/>
    </source>
</evidence>
<organism evidence="1 2">
    <name type="scientific">Rotaria sordida</name>
    <dbReference type="NCBI Taxonomy" id="392033"/>
    <lineage>
        <taxon>Eukaryota</taxon>
        <taxon>Metazoa</taxon>
        <taxon>Spiralia</taxon>
        <taxon>Gnathifera</taxon>
        <taxon>Rotifera</taxon>
        <taxon>Eurotatoria</taxon>
        <taxon>Bdelloidea</taxon>
        <taxon>Philodinida</taxon>
        <taxon>Philodinidae</taxon>
        <taxon>Rotaria</taxon>
    </lineage>
</organism>
<accession>A0A820LGB9</accession>
<evidence type="ECO:0000313" key="2">
    <source>
        <dbReference type="Proteomes" id="UP000663874"/>
    </source>
</evidence>
<gene>
    <name evidence="1" type="ORF">FNK824_LOCUS42536</name>
</gene>
<feature type="non-terminal residue" evidence="1">
    <location>
        <position position="1"/>
    </location>
</feature>
<reference evidence="1" key="1">
    <citation type="submission" date="2021-02" db="EMBL/GenBank/DDBJ databases">
        <authorList>
            <person name="Nowell W R."/>
        </authorList>
    </citation>
    <scope>NUCLEOTIDE SEQUENCE</scope>
</reference>
<dbReference type="AlphaFoldDB" id="A0A820LGB9"/>
<dbReference type="EMBL" id="CAJOBE010050939">
    <property type="protein sequence ID" value="CAF4357018.1"/>
    <property type="molecule type" value="Genomic_DNA"/>
</dbReference>